<dbReference type="EMBL" id="FNAP01000014">
    <property type="protein sequence ID" value="SDE87350.1"/>
    <property type="molecule type" value="Genomic_DNA"/>
</dbReference>
<dbReference type="SUPFAM" id="SSF52096">
    <property type="entry name" value="ClpP/crotonase"/>
    <property type="match status" value="1"/>
</dbReference>
<sequence>MNVSRVLRADGVLVLTLDEPERRNPLGLAVRQALAAHLAEAEADDAVHAVVLTGAGGHFSAGGDIRDQTERSIAAHRARMGQIRELIGRMVRYAKPLVAAVEGWAVGGGFALALACPTVVAARDARFVAGFTKIGLIPDMGLLATLPARVGPGTARRILLGNAPLEAEQAHGLGIVDSVADPGGAVETAAALALEEASGAPLPRQFVLSYFASVVDAALDYEHGVQPILLNSADAAEGRAAFFEKRPARFKGR</sequence>
<protein>
    <submittedName>
        <fullName evidence="2">Enoyl-CoA hydratase</fullName>
    </submittedName>
</protein>
<dbReference type="Proteomes" id="UP000199412">
    <property type="component" value="Unassembled WGS sequence"/>
</dbReference>
<name>A0A1G7GGU1_9PROT</name>
<reference evidence="2 3" key="1">
    <citation type="submission" date="2016-10" db="EMBL/GenBank/DDBJ databases">
        <authorList>
            <person name="de Groot N.N."/>
        </authorList>
    </citation>
    <scope>NUCLEOTIDE SEQUENCE [LARGE SCALE GENOMIC DNA]</scope>
    <source>
        <strain evidence="2 3">ATCC 700224</strain>
    </source>
</reference>
<dbReference type="AlphaFoldDB" id="A0A1G7GGU1"/>
<dbReference type="InterPro" id="IPR014748">
    <property type="entry name" value="Enoyl-CoA_hydra_C"/>
</dbReference>
<evidence type="ECO:0000313" key="2">
    <source>
        <dbReference type="EMBL" id="SDE87350.1"/>
    </source>
</evidence>
<dbReference type="InterPro" id="IPR029045">
    <property type="entry name" value="ClpP/crotonase-like_dom_sf"/>
</dbReference>
<dbReference type="Pfam" id="PF00378">
    <property type="entry name" value="ECH_1"/>
    <property type="match status" value="1"/>
</dbReference>
<dbReference type="CDD" id="cd06558">
    <property type="entry name" value="crotonase-like"/>
    <property type="match status" value="1"/>
</dbReference>
<dbReference type="STRING" id="69960.SAMN05421720_11493"/>
<comment type="similarity">
    <text evidence="1">Belongs to the enoyl-CoA hydratase/isomerase family.</text>
</comment>
<evidence type="ECO:0000313" key="3">
    <source>
        <dbReference type="Proteomes" id="UP000199412"/>
    </source>
</evidence>
<dbReference type="InterPro" id="IPR001753">
    <property type="entry name" value="Enoyl-CoA_hydra/iso"/>
</dbReference>
<dbReference type="OrthoDB" id="9781757at2"/>
<dbReference type="Gene3D" id="1.10.12.10">
    <property type="entry name" value="Lyase 2-enoyl-coa Hydratase, Chain A, domain 2"/>
    <property type="match status" value="1"/>
</dbReference>
<dbReference type="PANTHER" id="PTHR43459:SF1">
    <property type="entry name" value="EG:BACN32G11.4 PROTEIN"/>
    <property type="match status" value="1"/>
</dbReference>
<evidence type="ECO:0000256" key="1">
    <source>
        <dbReference type="ARBA" id="ARBA00005254"/>
    </source>
</evidence>
<dbReference type="PANTHER" id="PTHR43459">
    <property type="entry name" value="ENOYL-COA HYDRATASE"/>
    <property type="match status" value="1"/>
</dbReference>
<dbReference type="Gene3D" id="3.90.226.10">
    <property type="entry name" value="2-enoyl-CoA Hydratase, Chain A, domain 1"/>
    <property type="match status" value="1"/>
</dbReference>
<dbReference type="RefSeq" id="WP_092787688.1">
    <property type="nucleotide sequence ID" value="NZ_FNAP01000014.1"/>
</dbReference>
<accession>A0A1G7GGU1</accession>
<organism evidence="2 3">
    <name type="scientific">Rhodospira trueperi</name>
    <dbReference type="NCBI Taxonomy" id="69960"/>
    <lineage>
        <taxon>Bacteria</taxon>
        <taxon>Pseudomonadati</taxon>
        <taxon>Pseudomonadota</taxon>
        <taxon>Alphaproteobacteria</taxon>
        <taxon>Rhodospirillales</taxon>
        <taxon>Rhodospirillaceae</taxon>
        <taxon>Rhodospira</taxon>
    </lineage>
</organism>
<dbReference type="GO" id="GO:0003824">
    <property type="term" value="F:catalytic activity"/>
    <property type="evidence" value="ECO:0007669"/>
    <property type="project" value="UniProtKB-ARBA"/>
</dbReference>
<proteinExistence type="inferred from homology"/>
<keyword evidence="3" id="KW-1185">Reference proteome</keyword>
<gene>
    <name evidence="2" type="ORF">SAMN05421720_11493</name>
</gene>